<proteinExistence type="predicted"/>
<organism evidence="1 2">
    <name type="scientific">Lithocarpus litseifolius</name>
    <dbReference type="NCBI Taxonomy" id="425828"/>
    <lineage>
        <taxon>Eukaryota</taxon>
        <taxon>Viridiplantae</taxon>
        <taxon>Streptophyta</taxon>
        <taxon>Embryophyta</taxon>
        <taxon>Tracheophyta</taxon>
        <taxon>Spermatophyta</taxon>
        <taxon>Magnoliopsida</taxon>
        <taxon>eudicotyledons</taxon>
        <taxon>Gunneridae</taxon>
        <taxon>Pentapetalae</taxon>
        <taxon>rosids</taxon>
        <taxon>fabids</taxon>
        <taxon>Fagales</taxon>
        <taxon>Fagaceae</taxon>
        <taxon>Lithocarpus</taxon>
    </lineage>
</organism>
<reference evidence="1 2" key="1">
    <citation type="submission" date="2024-01" db="EMBL/GenBank/DDBJ databases">
        <title>A telomere-to-telomere, gap-free genome of sweet tea (Lithocarpus litseifolius).</title>
        <authorList>
            <person name="Zhou J."/>
        </authorList>
    </citation>
    <scope>NUCLEOTIDE SEQUENCE [LARGE SCALE GENOMIC DNA]</scope>
    <source>
        <strain evidence="1">Zhou-2022a</strain>
        <tissue evidence="1">Leaf</tissue>
    </source>
</reference>
<comment type="caution">
    <text evidence="1">The sequence shown here is derived from an EMBL/GenBank/DDBJ whole genome shotgun (WGS) entry which is preliminary data.</text>
</comment>
<gene>
    <name evidence="1" type="ORF">SO802_028345</name>
</gene>
<protein>
    <submittedName>
        <fullName evidence="1">Uncharacterized protein</fullName>
    </submittedName>
</protein>
<name>A0AAW2BS28_9ROSI</name>
<evidence type="ECO:0000313" key="2">
    <source>
        <dbReference type="Proteomes" id="UP001459277"/>
    </source>
</evidence>
<accession>A0AAW2BS28</accession>
<keyword evidence="2" id="KW-1185">Reference proteome</keyword>
<evidence type="ECO:0000313" key="1">
    <source>
        <dbReference type="EMBL" id="KAK9988106.1"/>
    </source>
</evidence>
<dbReference type="EMBL" id="JAZDWU010000010">
    <property type="protein sequence ID" value="KAK9988106.1"/>
    <property type="molecule type" value="Genomic_DNA"/>
</dbReference>
<dbReference type="AlphaFoldDB" id="A0AAW2BS28"/>
<sequence>MFWFTLAKGDRLGVSSFQASNHSQAQICLEATSKPYFGKLSPQSMFKIWLATTVTSHITTKPSNSGSKSQDVMVLSSAVLASSGANKLVSAETHLDGAHSAHSDSRYATITEPVLLSLVSPSVLYRQAQVSTSHFWWFSLGAIQ</sequence>
<dbReference type="Proteomes" id="UP001459277">
    <property type="component" value="Unassembled WGS sequence"/>
</dbReference>